<protein>
    <submittedName>
        <fullName evidence="4">Uncharacterized protein</fullName>
    </submittedName>
</protein>
<feature type="region of interest" description="Disordered" evidence="2">
    <location>
        <begin position="3201"/>
        <end position="3353"/>
    </location>
</feature>
<feature type="compositionally biased region" description="Polar residues" evidence="2">
    <location>
        <begin position="2917"/>
        <end position="2927"/>
    </location>
</feature>
<feature type="compositionally biased region" description="Acidic residues" evidence="2">
    <location>
        <begin position="2444"/>
        <end position="2454"/>
    </location>
</feature>
<feature type="compositionally biased region" description="Basic and acidic residues" evidence="2">
    <location>
        <begin position="1619"/>
        <end position="1629"/>
    </location>
</feature>
<feature type="region of interest" description="Disordered" evidence="2">
    <location>
        <begin position="1244"/>
        <end position="1265"/>
    </location>
</feature>
<feature type="compositionally biased region" description="Basic and acidic residues" evidence="2">
    <location>
        <begin position="2084"/>
        <end position="2094"/>
    </location>
</feature>
<feature type="compositionally biased region" description="Polar residues" evidence="2">
    <location>
        <begin position="4062"/>
        <end position="4074"/>
    </location>
</feature>
<name>A0A9Q1C4Z4_HOLLE</name>
<feature type="region of interest" description="Disordered" evidence="2">
    <location>
        <begin position="816"/>
        <end position="859"/>
    </location>
</feature>
<feature type="region of interest" description="Disordered" evidence="2">
    <location>
        <begin position="3147"/>
        <end position="3166"/>
    </location>
</feature>
<feature type="compositionally biased region" description="Polar residues" evidence="2">
    <location>
        <begin position="2701"/>
        <end position="2730"/>
    </location>
</feature>
<feature type="region of interest" description="Disordered" evidence="2">
    <location>
        <begin position="2278"/>
        <end position="2345"/>
    </location>
</feature>
<dbReference type="OrthoDB" id="6431454at2759"/>
<feature type="compositionally biased region" description="Basic and acidic residues" evidence="2">
    <location>
        <begin position="3233"/>
        <end position="3252"/>
    </location>
</feature>
<feature type="compositionally biased region" description="Basic and acidic residues" evidence="2">
    <location>
        <begin position="3259"/>
        <end position="3268"/>
    </location>
</feature>
<feature type="compositionally biased region" description="Polar residues" evidence="2">
    <location>
        <begin position="1668"/>
        <end position="1682"/>
    </location>
</feature>
<evidence type="ECO:0000256" key="3">
    <source>
        <dbReference type="SAM" id="Phobius"/>
    </source>
</evidence>
<feature type="region of interest" description="Disordered" evidence="2">
    <location>
        <begin position="3995"/>
        <end position="4016"/>
    </location>
</feature>
<feature type="compositionally biased region" description="Polar residues" evidence="2">
    <location>
        <begin position="3764"/>
        <end position="3804"/>
    </location>
</feature>
<feature type="compositionally biased region" description="Polar residues" evidence="2">
    <location>
        <begin position="2336"/>
        <end position="2345"/>
    </location>
</feature>
<feature type="compositionally biased region" description="Basic and acidic residues" evidence="2">
    <location>
        <begin position="2455"/>
        <end position="2470"/>
    </location>
</feature>
<feature type="compositionally biased region" description="Low complexity" evidence="2">
    <location>
        <begin position="3997"/>
        <end position="4012"/>
    </location>
</feature>
<keyword evidence="3" id="KW-1133">Transmembrane helix</keyword>
<organism evidence="4 5">
    <name type="scientific">Holothuria leucospilota</name>
    <name type="common">Black long sea cucumber</name>
    <name type="synonym">Mertensiothuria leucospilota</name>
    <dbReference type="NCBI Taxonomy" id="206669"/>
    <lineage>
        <taxon>Eukaryota</taxon>
        <taxon>Metazoa</taxon>
        <taxon>Echinodermata</taxon>
        <taxon>Eleutherozoa</taxon>
        <taxon>Echinozoa</taxon>
        <taxon>Holothuroidea</taxon>
        <taxon>Aspidochirotacea</taxon>
        <taxon>Aspidochirotida</taxon>
        <taxon>Holothuriidae</taxon>
        <taxon>Holothuria</taxon>
    </lineage>
</organism>
<feature type="region of interest" description="Disordered" evidence="2">
    <location>
        <begin position="3567"/>
        <end position="3664"/>
    </location>
</feature>
<feature type="compositionally biased region" description="Basic and acidic residues" evidence="2">
    <location>
        <begin position="3579"/>
        <end position="3598"/>
    </location>
</feature>
<keyword evidence="1" id="KW-0175">Coiled coil</keyword>
<dbReference type="Proteomes" id="UP001152320">
    <property type="component" value="Chromosome 7"/>
</dbReference>
<feature type="coiled-coil region" evidence="1">
    <location>
        <begin position="965"/>
        <end position="992"/>
    </location>
</feature>
<feature type="compositionally biased region" description="Polar residues" evidence="2">
    <location>
        <begin position="2979"/>
        <end position="2988"/>
    </location>
</feature>
<feature type="compositionally biased region" description="Polar residues" evidence="2">
    <location>
        <begin position="3334"/>
        <end position="3343"/>
    </location>
</feature>
<feature type="transmembrane region" description="Helical" evidence="3">
    <location>
        <begin position="12"/>
        <end position="34"/>
    </location>
</feature>
<feature type="region of interest" description="Disordered" evidence="2">
    <location>
        <begin position="353"/>
        <end position="374"/>
    </location>
</feature>
<feature type="compositionally biased region" description="Polar residues" evidence="2">
    <location>
        <begin position="2864"/>
        <end position="2876"/>
    </location>
</feature>
<feature type="compositionally biased region" description="Basic and acidic residues" evidence="2">
    <location>
        <begin position="4075"/>
        <end position="4086"/>
    </location>
</feature>
<feature type="compositionally biased region" description="Basic and acidic residues" evidence="2">
    <location>
        <begin position="2619"/>
        <end position="2629"/>
    </location>
</feature>
<feature type="compositionally biased region" description="Acidic residues" evidence="2">
    <location>
        <begin position="3402"/>
        <end position="3414"/>
    </location>
</feature>
<feature type="region of interest" description="Disordered" evidence="2">
    <location>
        <begin position="4062"/>
        <end position="4115"/>
    </location>
</feature>
<feature type="compositionally biased region" description="Polar residues" evidence="2">
    <location>
        <begin position="2668"/>
        <end position="2677"/>
    </location>
</feature>
<feature type="compositionally biased region" description="Polar residues" evidence="2">
    <location>
        <begin position="353"/>
        <end position="372"/>
    </location>
</feature>
<feature type="region of interest" description="Disordered" evidence="2">
    <location>
        <begin position="1858"/>
        <end position="1908"/>
    </location>
</feature>
<feature type="compositionally biased region" description="Basic and acidic residues" evidence="2">
    <location>
        <begin position="2683"/>
        <end position="2698"/>
    </location>
</feature>
<feature type="compositionally biased region" description="Basic and acidic residues" evidence="2">
    <location>
        <begin position="3704"/>
        <end position="3716"/>
    </location>
</feature>
<feature type="region of interest" description="Disordered" evidence="2">
    <location>
        <begin position="3373"/>
        <end position="3423"/>
    </location>
</feature>
<evidence type="ECO:0000256" key="2">
    <source>
        <dbReference type="SAM" id="MobiDB-lite"/>
    </source>
</evidence>
<feature type="compositionally biased region" description="Basic and acidic residues" evidence="2">
    <location>
        <begin position="1858"/>
        <end position="1874"/>
    </location>
</feature>
<keyword evidence="5" id="KW-1185">Reference proteome</keyword>
<feature type="compositionally biased region" description="Basic and acidic residues" evidence="2">
    <location>
        <begin position="3296"/>
        <end position="3305"/>
    </location>
</feature>
<keyword evidence="3" id="KW-0472">Membrane</keyword>
<gene>
    <name evidence="4" type="ORF">HOLleu_15919</name>
</gene>
<sequence length="4372" mass="488261">MDQMESENPSQVVIPTLVVLPTCAFVIAFSGFLVKKLCDTWDNNDEIPTIYYQSDNDSTDVDQPFSTRWEEGRTNFVIDDVIEYDVHEHRRRVLEWSLASWTSVTPKMLSEATLTKVKASEDIYSMDGFAGSGRPVHDVIKEKQDNFKFTQAHNEVGNHQLDSTIKLNDVRLLPQSSYDISGRLRMRDAFSHYDQECSQSPDDLVNSSPAEPSITPLDASLGVSNFSTENNIDSDITKREENARICSHTAVDPATVHGNVSGIYSDNTALDFITDYKNEEQFCDNLSKNETEIDHGKKLDVVKNLGANQEHGSISSVHVGKVFEELQNSADIDKLPPGRQYTGRESVDRIYSSATTRTSEITSNTQPPSHYASQMRGKFKEISSNQLPGQQTDKLLSTEMICSSGLVRLPSNKGQINPRGVKLNLNVKDGAICDSKRFNNEEHVAAAFSASNLKQHQLDDVCCDITTESLKCSSQKPNVISEVPGTIRSEELNKSDKINGKASQRFNTEEQNNINNVTKLSQTNADVCRNDAHDYGKENELRGSLSETVVRTQRGGAETTEPVISETPRVSLGGKVFSVQILSRKSPSPSLGEGASLHSDFPELVINCLSANSDGSEGIDKSLEDFSETLTPYFMFGNEILRVKITESTPGNLKNELKQSEWRQLDLNSSKEKCVKSSVDYKKTFIPHIVIEAPESEKTRFLNPLVVINGTVFRPYALPAKSNEQNRKNKENLPGVLVPVTVEKRSHLEGSYFLGHLDTLIPLISLSGNLYRVLIPRYLLTENQYNEFLSTPSILPGVIVPIGNLKDNLEKQIGPTLKRTAKTEEESRSNRKLTAQTKVRKREDFHSNEKQDLDGLGYQPKYLHSSEGQNYISRSTRECQNFSSPMTTLKVARLSKDNEIENSRGIAELRESQVNTKILNLESAKRAESNLSTHSFHPFHVILGNEIYKVRIFHPPDREGNSSILHGLLTSIASLKETKEKLRKDSESLSQKQHIRPNLALDRSGEEAKFKLLPKSTLSDIEESHISHYRSDDVIDNESPSQNIPPRENSEKGSTAQLTIGLYEDVKKTSQNHEKNLDCGESKLLNSSSDAASRRSGKQEQIISPTKHEYRNILESECYEDLCSVKENCGRKSFKIVRVFPNRRRRGSLGKRWPLQSLESIEEEEYEGEGNQAANKSKDRFSPKICETCTARSKQTNDQPVIRASHEPQGACSLTCNSNLCATSERLLPEHDILSEQKNDFNLNSSEKVERAKDKNSSRKCAPLKSPTKTENRIVTYCLLNTHERMTKAVSNGTINNDRQDVQSPQCRTTTAYGLKPYQTTRDVCAASINEESCRTSLCHEINSQGAVSWRNKEDIYSGKNSGTLFEGNISEDFVGLCEEASILYTEEGVTDSDSSTTDSSIDNDSLCYEIHKTLVGCYENTLQKLHLLDEDKIKYFVHEVYETEQPGITGTLPEDFITWNKNTSRSSRVTKYSESYNMDSAKRQKPKKNEKFLEVPVSDPRLIRYAKIGGKKVAIVRDPKVIEAEQLKALKKAQKKKKPKGFPVVLAGSGLDDDRLSVRSLPPQMSTQSMRVMRRPTPRPGSPSSLPDAALVRDYNGRRSLPPNLRSRGRQVTGGYRPGEEIYPKERSNTGPPDIGYPRRSISLPDNSNYQHNILAADRTDGFTRNNKQIYDVPHNNTNVRQQKRVPERDHPNMHGPDGRHTYSLPRTKGHDSKYGTYAERGVPSRYSANQSRNSGSLPPRLPVRHGQEGTSNRNATGRTDKMNGNMGKHPSNHKHPSRSTGHNPEEYERHYRRHMAQSRPLDPRSKTLSGSTGNFHAKPEVSMGRKAASLHDVASLNAERPPKSIETNVIIRSVNELHTRQSRSDHSERGSSDENSAFLHDSNNPSGTEGAAPESGGENEMKTTGANAKVKVETCFYWEPGFETKLEKEKKKEREEIMETEFTGVFTRSSADSVSSGAVDRQSFRDLQNKDLRALALMQEKAIDGRQNMHSVPKDQNRKVAPSRPNNKLPSAENEHIVMPSNQETIYAQPRARIANDVSKERPSQGRIEGKIQNIEKAVYSSNHRPSYNSSNRAQPIVQKQVDSEDVPHASVKETTFGVPTPIESVSVSDKESSTRNLSSADPLRKPQKMEATFGRPSSPSQGKPKQKETSFYEPQPQGKPKQKETSFYEPQTRDGKFGNDVGKNVSVASNPKQSSARGIPKWQLPGLATVNGASRQEQRGNSVGLRKETSLSEPFRRETVLDGKYSTDRNTAISTPAVMNLNRPRSRLDEPVPATQATKVQGHKNIPQRKETSFSVPQKTGNIPVENGELSAKNSLNPPIRNVGTRPPYSSKPAVTTRNPANQQIPKSGFAVLRKETSLIEPEGNGPKDGRYSQRREHQTIAVNGAPELRVKPQNMETSFSSLQGQNTSISKIPGNQQREERSTRAGLQSAIVLALSSDGEPSEDTDSDPESFEKKSEDGSDDERNTIKPSKFGAVRDATADEESNESTIPPQNHEDQDFALTVTETPIVSMLPDTDEYGLPEPEETFWPSPMGAVRTSEKQAPKLAPKPAPKPRPRVIPKEVVTKTKNVPVKHSVETPKPEAKQNYPRKVVEEHQVQNIPKEDRESKNVPLQNNVDREQSSDLDKNALVSRKPFSTAFFLRGVRVQKTVIPLPKPTKLDETFYNDGSSVNLQSGGRGIEPLRRQEEPETQKSEPTDENQVAITHQEEQQLISPLSISESSATTVTEPDSDKEDETTGTQKVEVPTLALPVTDDKERERFDSRRDSKHNRPIPSPRAPLSIKPIEGDPAFRFDEFDVPPDLPPPPEYSDLGREITIQATETEKNSYRPTFSSTSAERSLLADGINQRDVTDHQELIAPSEQPVTFSYKPSYSDTEGPREPVMITREENAEVAPNGYLPESTAEDRSVSEHQEMGANSINNSTTDSKNRWDASTLIASQSRQWGNDHFELGGDNKSDGNAFVQNGDARWYPEPEQNPPSDQYSMYHNSRHENQDWDQDDSYVGHDDVHNNYRSNGDDPSNVVRYYYSPAEAEVEYESNPSKGATMYYPAEMADEDFDDSDVAYSDSLRSSSMGLASYMHFEDLQDDNREMHGRAGTMYIPDYGDDYDDDYDDDIEVGDTALHYFPEHDMEPIFQRLETIPEEMEPWSEETSEYSEDDVSSTEEGDVTVDDRMIDTFSSIAPTPGNVERVFLPDAMAAEVGSGVDSESLSSSATTVLHHSEGDLTESVEPESQDRYTDRSESDNELLRDSDDSPTVPKNEREKKATDPDYLFPITDDIKVPSPESLAGSTEEENVLSREKMKEENESDNDAFIMEDDNYIDENDSEVDEQSEVNECQGNTYTKHPEEEVKPPPSRSFVIALVAQSSVVQRNNTYPTTELQEVVSSTSYANENNDKAPPPLAEEEDFSQPDEDTPVSYSSVHESPVRIVSPLKVNTPIDEEVIKTAEVIDQSTPTVKKFEEVAVKEKIPKSETEFKVNYSPVPVKVIYSTTATPQKIEYPSKVASTDVNPDMEYTEQKVPQRFSKVVPIQQSERAPTFVQVKPRETQIKPQKSTVKSMHLPVLIQGEQDIPQTKTHQAATERGRQTKNDWDTEDDTKVKVMPIQPTNVTSVSHQPPATTSTARVEKETPADEPKRDEDEPKKVVEDPPKSKDRSGKRKFRKIQGNHRAAIQDVIADLETNLGVEMSAENKQINATSRATVEFDKQRDIDKSVEESRVQSNEIEEQRALKPNYSTDSLKQRVGPLDSQQPSKVADVGRTIEEPANASSSSNLHPNGSEQNPEVGSLNRNFNSIPQQVLPSSSPSKNSEETKAKGGRISAKPCPKFDLSGLNFEIPNYDNILSQVKSQQQKPKTTLQSFKSNGLDVAPAIHQDSPGELLRTESGEIDKQLERMRENLKRMTLPDWFRKSYQYEKLMTGDVRSLPSYWSYKAPRRLVASSPSTPTGLRKPFMTISTQLPFLTAASFRWKDSQDDGRVSPANSLPDSWTFAGLSVQTCGLSPNTSATPSPNPNTSSDLNETFGSVEHKENLDSSPQVFNYSSSPQPEERFSAKSLFEVEPTPLLTTTQFVTHSFPSKSDQGRTEPNKEIMEPSTTERNSRETTSPPQGHVVRPTGRSSSGSAVFCITSSMLINSYQSTVPSNAAIDSSDHLNNNDDVSNSLFVSEHTDTIVGDGNYRGTELDIPESGGDVSPSDEVFTQGTMSYYNPSSNWVGQDFDQQQYYDYPMEVSQSVSYYHDFTNTGISKDFVESERETDCKVQDKTFQFACSKKMPEGLSTTAANTLGANFDNLNLDVNSFESCQNSKSDFSSACQSKRNLSVGKLDLLENTSLLDLSPRRNTFGTSRRNAVLFDADLRPEGRTPEGSDAEECLLTVHPG</sequence>
<feature type="compositionally biased region" description="Basic and acidic residues" evidence="2">
    <location>
        <begin position="3623"/>
        <end position="3653"/>
    </location>
</feature>
<feature type="compositionally biased region" description="Polar residues" evidence="2">
    <location>
        <begin position="2829"/>
        <end position="2839"/>
    </location>
</feature>
<accession>A0A9Q1C4Z4</accession>
<feature type="region of interest" description="Disordered" evidence="2">
    <location>
        <begin position="2213"/>
        <end position="2232"/>
    </location>
</feature>
<feature type="compositionally biased region" description="Polar residues" evidence="2">
    <location>
        <begin position="2214"/>
        <end position="2224"/>
    </location>
</feature>
<feature type="compositionally biased region" description="Basic and acidic residues" evidence="2">
    <location>
        <begin position="841"/>
        <end position="853"/>
    </location>
</feature>
<feature type="compositionally biased region" description="Polar residues" evidence="2">
    <location>
        <begin position="2402"/>
        <end position="2420"/>
    </location>
</feature>
<feature type="region of interest" description="Disordered" evidence="2">
    <location>
        <begin position="3704"/>
        <end position="3819"/>
    </location>
</feature>
<feature type="compositionally biased region" description="Polar residues" evidence="2">
    <location>
        <begin position="3604"/>
        <end position="3622"/>
    </location>
</feature>
<feature type="region of interest" description="Disordered" evidence="2">
    <location>
        <begin position="1556"/>
        <end position="1638"/>
    </location>
</feature>
<feature type="compositionally biased region" description="Low complexity" evidence="2">
    <location>
        <begin position="3201"/>
        <end position="3213"/>
    </location>
</feature>
<feature type="region of interest" description="Disordered" evidence="2">
    <location>
        <begin position="1071"/>
        <end position="1104"/>
    </location>
</feature>
<feature type="region of interest" description="Disordered" evidence="2">
    <location>
        <begin position="1029"/>
        <end position="1055"/>
    </location>
</feature>
<feature type="compositionally biased region" description="Basic residues" evidence="2">
    <location>
        <begin position="3654"/>
        <end position="3664"/>
    </location>
</feature>
<feature type="compositionally biased region" description="Polar residues" evidence="2">
    <location>
        <begin position="2189"/>
        <end position="2199"/>
    </location>
</feature>
<dbReference type="EMBL" id="JAIZAY010000007">
    <property type="protein sequence ID" value="KAJ8038482.1"/>
    <property type="molecule type" value="Genomic_DNA"/>
</dbReference>
<feature type="compositionally biased region" description="Basic and acidic residues" evidence="2">
    <location>
        <begin position="2946"/>
        <end position="2958"/>
    </location>
</feature>
<feature type="compositionally biased region" description="Basic and acidic residues" evidence="2">
    <location>
        <begin position="2593"/>
        <end position="2611"/>
    </location>
</feature>
<feature type="compositionally biased region" description="Basic and acidic residues" evidence="2">
    <location>
        <begin position="2577"/>
        <end position="2586"/>
    </location>
</feature>
<evidence type="ECO:0000256" key="1">
    <source>
        <dbReference type="SAM" id="Coils"/>
    </source>
</evidence>
<feature type="compositionally biased region" description="Basic and acidic residues" evidence="2">
    <location>
        <begin position="2905"/>
        <end position="2915"/>
    </location>
</feature>
<feature type="compositionally biased region" description="Basic and acidic residues" evidence="2">
    <location>
        <begin position="2787"/>
        <end position="2797"/>
    </location>
</feature>
<feature type="compositionally biased region" description="Basic and acidic residues" evidence="2">
    <location>
        <begin position="2755"/>
        <end position="2767"/>
    </location>
</feature>
<proteinExistence type="predicted"/>
<feature type="region of interest" description="Disordered" evidence="2">
    <location>
        <begin position="1668"/>
        <end position="1828"/>
    </location>
</feature>
<feature type="compositionally biased region" description="Polar residues" evidence="2">
    <location>
        <begin position="2062"/>
        <end position="2076"/>
    </location>
</feature>
<feature type="region of interest" description="Disordered" evidence="2">
    <location>
        <begin position="1985"/>
        <end position="2015"/>
    </location>
</feature>
<keyword evidence="3" id="KW-0812">Transmembrane</keyword>
<feature type="compositionally biased region" description="Polar residues" evidence="2">
    <location>
        <begin position="1728"/>
        <end position="1738"/>
    </location>
</feature>
<evidence type="ECO:0000313" key="5">
    <source>
        <dbReference type="Proteomes" id="UP001152320"/>
    </source>
</evidence>
<feature type="region of interest" description="Disordered" evidence="2">
    <location>
        <begin position="2659"/>
        <end position="3021"/>
    </location>
</feature>
<reference evidence="4" key="1">
    <citation type="submission" date="2021-10" db="EMBL/GenBank/DDBJ databases">
        <title>Tropical sea cucumber genome reveals ecological adaptation and Cuvierian tubules defense mechanism.</title>
        <authorList>
            <person name="Chen T."/>
        </authorList>
    </citation>
    <scope>NUCLEOTIDE SEQUENCE</scope>
    <source>
        <strain evidence="4">Nanhai2018</strain>
        <tissue evidence="4">Muscle</tissue>
    </source>
</reference>
<feature type="compositionally biased region" description="Basic and acidic residues" evidence="2">
    <location>
        <begin position="2164"/>
        <end position="2180"/>
    </location>
</feature>
<feature type="compositionally biased region" description="Acidic residues" evidence="2">
    <location>
        <begin position="2518"/>
        <end position="2529"/>
    </location>
</feature>
<feature type="compositionally biased region" description="Polar residues" evidence="2">
    <location>
        <begin position="1750"/>
        <end position="1759"/>
    </location>
</feature>
<feature type="region of interest" description="Disordered" evidence="2">
    <location>
        <begin position="2402"/>
        <end position="2630"/>
    </location>
</feature>
<feature type="compositionally biased region" description="Polar residues" evidence="2">
    <location>
        <begin position="3373"/>
        <end position="3392"/>
    </location>
</feature>
<evidence type="ECO:0000313" key="4">
    <source>
        <dbReference type="EMBL" id="KAJ8038482.1"/>
    </source>
</evidence>
<feature type="compositionally biased region" description="Acidic residues" evidence="2">
    <location>
        <begin position="3306"/>
        <end position="3333"/>
    </location>
</feature>
<feature type="compositionally biased region" description="Low complexity" evidence="2">
    <location>
        <begin position="4087"/>
        <end position="4101"/>
    </location>
</feature>
<feature type="compositionally biased region" description="Basic and acidic residues" evidence="2">
    <location>
        <begin position="1686"/>
        <end position="1702"/>
    </location>
</feature>
<feature type="compositionally biased region" description="Basic and acidic residues" evidence="2">
    <location>
        <begin position="1071"/>
        <end position="1081"/>
    </location>
</feature>
<comment type="caution">
    <text evidence="4">The sequence shown here is derived from an EMBL/GenBank/DDBJ whole genome shotgun (WGS) entry which is preliminary data.</text>
</comment>
<feature type="compositionally biased region" description="Basic and acidic residues" evidence="2">
    <location>
        <begin position="1247"/>
        <end position="1257"/>
    </location>
</feature>
<feature type="region of interest" description="Disordered" evidence="2">
    <location>
        <begin position="2060"/>
        <end position="2203"/>
    </location>
</feature>